<dbReference type="InterPro" id="IPR051141">
    <property type="entry name" value="UPF0339_domain"/>
</dbReference>
<gene>
    <name evidence="2" type="ORF">BIZ92_02850</name>
</gene>
<dbReference type="Proteomes" id="UP000187251">
    <property type="component" value="Unassembled WGS sequence"/>
</dbReference>
<dbReference type="AlphaFoldDB" id="A0A1R1K1J3"/>
<evidence type="ECO:0000313" key="2">
    <source>
        <dbReference type="EMBL" id="OMG93285.1"/>
    </source>
</evidence>
<dbReference type="InterPro" id="IPR036913">
    <property type="entry name" value="YegP-like_sf"/>
</dbReference>
<feature type="domain" description="DUF1508" evidence="1">
    <location>
        <begin position="61"/>
        <end position="107"/>
    </location>
</feature>
<accession>A0A1R1K1J3</accession>
<dbReference type="Pfam" id="PF07411">
    <property type="entry name" value="DUF1508"/>
    <property type="match status" value="2"/>
</dbReference>
<dbReference type="InterPro" id="IPR010879">
    <property type="entry name" value="DUF1508"/>
</dbReference>
<protein>
    <recommendedName>
        <fullName evidence="1">DUF1508 domain-containing protein</fullName>
    </recommendedName>
</protein>
<dbReference type="RefSeq" id="WP_076408191.1">
    <property type="nucleotide sequence ID" value="NZ_MJMN01000001.1"/>
</dbReference>
<feature type="domain" description="DUF1508" evidence="1">
    <location>
        <begin position="11"/>
        <end position="55"/>
    </location>
</feature>
<dbReference type="PANTHER" id="PTHR40606">
    <property type="match status" value="1"/>
</dbReference>
<reference evidence="2 3" key="1">
    <citation type="submission" date="2016-09" db="EMBL/GenBank/DDBJ databases">
        <title>Phylogenomics of Achromobacter.</title>
        <authorList>
            <person name="Jeukens J."/>
            <person name="Freschi L."/>
            <person name="Vincent A.T."/>
            <person name="Emond-Rheault J.-G."/>
            <person name="Kukavica-Ibrulj I."/>
            <person name="Charette S.J."/>
            <person name="Levesque R.C."/>
        </authorList>
    </citation>
    <scope>NUCLEOTIDE SEQUENCE [LARGE SCALE GENOMIC DNA]</scope>
    <source>
        <strain evidence="2 3">AUS488</strain>
    </source>
</reference>
<proteinExistence type="predicted"/>
<dbReference type="PANTHER" id="PTHR40606:SF1">
    <property type="entry name" value="UPF0339 PROTEIN YEGP"/>
    <property type="match status" value="1"/>
</dbReference>
<dbReference type="EMBL" id="MJMN01000001">
    <property type="protein sequence ID" value="OMG93285.1"/>
    <property type="molecule type" value="Genomic_DNA"/>
</dbReference>
<comment type="caution">
    <text evidence="2">The sequence shown here is derived from an EMBL/GenBank/DDBJ whole genome shotgun (WGS) entry which is preliminary data.</text>
</comment>
<organism evidence="2 3">
    <name type="scientific">Alcaligenes xylosoxydans xylosoxydans</name>
    <name type="common">Achromobacter xylosoxidans</name>
    <dbReference type="NCBI Taxonomy" id="85698"/>
    <lineage>
        <taxon>Bacteria</taxon>
        <taxon>Pseudomonadati</taxon>
        <taxon>Pseudomonadota</taxon>
        <taxon>Betaproteobacteria</taxon>
        <taxon>Burkholderiales</taxon>
        <taxon>Alcaligenaceae</taxon>
        <taxon>Achromobacter</taxon>
    </lineage>
</organism>
<dbReference type="OrthoDB" id="9802792at2"/>
<evidence type="ECO:0000259" key="1">
    <source>
        <dbReference type="Pfam" id="PF07411"/>
    </source>
</evidence>
<dbReference type="SUPFAM" id="SSF160113">
    <property type="entry name" value="YegP-like"/>
    <property type="match status" value="2"/>
</dbReference>
<name>A0A1R1K1J3_ALCXX</name>
<sequence>MSGYYELKRSGDQFMFNLKAANHEVILTSERYTSKASAQDGIASVRQNSPVDARYQRKTATNGSPFFNLTAANGQIIGHSEMYSSAAARDNGIESVKSNGPTPTVKDNT</sequence>
<evidence type="ECO:0000313" key="3">
    <source>
        <dbReference type="Proteomes" id="UP000187251"/>
    </source>
</evidence>
<dbReference type="Gene3D" id="2.30.29.80">
    <property type="match status" value="1"/>
</dbReference>